<keyword evidence="1" id="KW-1133">Transmembrane helix</keyword>
<sequence length="107" mass="12667">MDQRMKDMLMLSQISFHGRSLSPATKSCSPAEIHFLLLLFLSVQILLYFLLLNISVLYGHFLGLNMMLFFYLYIYPRCLRLPLSSAFDFYHEAISKAQKWEFKRPHL</sequence>
<keyword evidence="1" id="KW-0812">Transmembrane</keyword>
<protein>
    <submittedName>
        <fullName evidence="2">Uncharacterized protein</fullName>
    </submittedName>
</protein>
<feature type="transmembrane region" description="Helical" evidence="1">
    <location>
        <begin position="33"/>
        <end position="51"/>
    </location>
</feature>
<evidence type="ECO:0000313" key="2">
    <source>
        <dbReference type="EMBL" id="OCT63460.1"/>
    </source>
</evidence>
<evidence type="ECO:0000313" key="3">
    <source>
        <dbReference type="Proteomes" id="UP000694892"/>
    </source>
</evidence>
<dbReference type="Proteomes" id="UP000694892">
    <property type="component" value="Chromosome 9_10L"/>
</dbReference>
<organism evidence="2 3">
    <name type="scientific">Xenopus laevis</name>
    <name type="common">African clawed frog</name>
    <dbReference type="NCBI Taxonomy" id="8355"/>
    <lineage>
        <taxon>Eukaryota</taxon>
        <taxon>Metazoa</taxon>
        <taxon>Chordata</taxon>
        <taxon>Craniata</taxon>
        <taxon>Vertebrata</taxon>
        <taxon>Euteleostomi</taxon>
        <taxon>Amphibia</taxon>
        <taxon>Batrachia</taxon>
        <taxon>Anura</taxon>
        <taxon>Pipoidea</taxon>
        <taxon>Pipidae</taxon>
        <taxon>Xenopodinae</taxon>
        <taxon>Xenopus</taxon>
        <taxon>Xenopus</taxon>
    </lineage>
</organism>
<gene>
    <name evidence="2" type="ORF">XELAEV_18044557mg</name>
</gene>
<proteinExistence type="predicted"/>
<feature type="transmembrane region" description="Helical" evidence="1">
    <location>
        <begin position="57"/>
        <end position="75"/>
    </location>
</feature>
<dbReference type="AlphaFoldDB" id="A0A974BYY8"/>
<reference evidence="3" key="1">
    <citation type="journal article" date="2016" name="Nature">
        <title>Genome evolution in the allotetraploid frog Xenopus laevis.</title>
        <authorList>
            <person name="Session A.M."/>
            <person name="Uno Y."/>
            <person name="Kwon T."/>
            <person name="Chapman J.A."/>
            <person name="Toyoda A."/>
            <person name="Takahashi S."/>
            <person name="Fukui A."/>
            <person name="Hikosaka A."/>
            <person name="Suzuki A."/>
            <person name="Kondo M."/>
            <person name="van Heeringen S.J."/>
            <person name="Quigley I."/>
            <person name="Heinz S."/>
            <person name="Ogino H."/>
            <person name="Ochi H."/>
            <person name="Hellsten U."/>
            <person name="Lyons J.B."/>
            <person name="Simakov O."/>
            <person name="Putnam N."/>
            <person name="Stites J."/>
            <person name="Kuroki Y."/>
            <person name="Tanaka T."/>
            <person name="Michiue T."/>
            <person name="Watanabe M."/>
            <person name="Bogdanovic O."/>
            <person name="Lister R."/>
            <person name="Georgiou G."/>
            <person name="Paranjpe S.S."/>
            <person name="van Kruijsbergen I."/>
            <person name="Shu S."/>
            <person name="Carlson J."/>
            <person name="Kinoshita T."/>
            <person name="Ohta Y."/>
            <person name="Mawaribuchi S."/>
            <person name="Jenkins J."/>
            <person name="Grimwood J."/>
            <person name="Schmutz J."/>
            <person name="Mitros T."/>
            <person name="Mozaffari S.V."/>
            <person name="Suzuki Y."/>
            <person name="Haramoto Y."/>
            <person name="Yamamoto T.S."/>
            <person name="Takagi C."/>
            <person name="Heald R."/>
            <person name="Miller K."/>
            <person name="Haudenschild C."/>
            <person name="Kitzman J."/>
            <person name="Nakayama T."/>
            <person name="Izutsu Y."/>
            <person name="Robert J."/>
            <person name="Fortriede J."/>
            <person name="Burns K."/>
            <person name="Lotay V."/>
            <person name="Karimi K."/>
            <person name="Yasuoka Y."/>
            <person name="Dichmann D.S."/>
            <person name="Flajnik M.F."/>
            <person name="Houston D.W."/>
            <person name="Shendure J."/>
            <person name="DuPasquier L."/>
            <person name="Vize P.D."/>
            <person name="Zorn A.M."/>
            <person name="Ito M."/>
            <person name="Marcotte E.M."/>
            <person name="Wallingford J.B."/>
            <person name="Ito Y."/>
            <person name="Asashima M."/>
            <person name="Ueno N."/>
            <person name="Matsuda Y."/>
            <person name="Veenstra G.J."/>
            <person name="Fujiyama A."/>
            <person name="Harland R.M."/>
            <person name="Taira M."/>
            <person name="Rokhsar D.S."/>
        </authorList>
    </citation>
    <scope>NUCLEOTIDE SEQUENCE [LARGE SCALE GENOMIC DNA]</scope>
    <source>
        <strain evidence="3">J</strain>
    </source>
</reference>
<name>A0A974BYY8_XENLA</name>
<keyword evidence="1" id="KW-0472">Membrane</keyword>
<dbReference type="EMBL" id="CM004482">
    <property type="protein sequence ID" value="OCT63460.1"/>
    <property type="molecule type" value="Genomic_DNA"/>
</dbReference>
<accession>A0A974BYY8</accession>
<evidence type="ECO:0000256" key="1">
    <source>
        <dbReference type="SAM" id="Phobius"/>
    </source>
</evidence>